<proteinExistence type="predicted"/>
<reference evidence="8" key="1">
    <citation type="journal article" date="2013" name="Genome Announc.">
        <title>Draft genome sequence of the grapevine dieback fungus Eutypa lata UCR-EL1.</title>
        <authorList>
            <person name="Blanco-Ulate B."/>
            <person name="Rolshausen P.E."/>
            <person name="Cantu D."/>
        </authorList>
    </citation>
    <scope>NUCLEOTIDE SEQUENCE [LARGE SCALE GENOMIC DNA]</scope>
    <source>
        <strain evidence="8">UCR-EL1</strain>
    </source>
</reference>
<dbReference type="AlphaFoldDB" id="M7T3U3"/>
<dbReference type="PANTHER" id="PTHR43791">
    <property type="entry name" value="PERMEASE-RELATED"/>
    <property type="match status" value="1"/>
</dbReference>
<evidence type="ECO:0000256" key="5">
    <source>
        <dbReference type="ARBA" id="ARBA00023136"/>
    </source>
</evidence>
<keyword evidence="8" id="KW-1185">Reference proteome</keyword>
<dbReference type="InterPro" id="IPR036259">
    <property type="entry name" value="MFS_trans_sf"/>
</dbReference>
<feature type="transmembrane region" description="Helical" evidence="6">
    <location>
        <begin position="196"/>
        <end position="216"/>
    </location>
</feature>
<dbReference type="GO" id="GO:0022857">
    <property type="term" value="F:transmembrane transporter activity"/>
    <property type="evidence" value="ECO:0007669"/>
    <property type="project" value="InterPro"/>
</dbReference>
<dbReference type="GO" id="GO:0016020">
    <property type="term" value="C:membrane"/>
    <property type="evidence" value="ECO:0007669"/>
    <property type="project" value="UniProtKB-SubCell"/>
</dbReference>
<dbReference type="eggNOG" id="KOG2533">
    <property type="taxonomic scope" value="Eukaryota"/>
</dbReference>
<dbReference type="Pfam" id="PF07690">
    <property type="entry name" value="MFS_1"/>
    <property type="match status" value="1"/>
</dbReference>
<dbReference type="PANTHER" id="PTHR43791:SF91">
    <property type="entry name" value="MAJOR FACILITATOR SUPERFAMILY (MFS) PROFILE DOMAIN-CONTAINING PROTEIN-RELATED"/>
    <property type="match status" value="1"/>
</dbReference>
<keyword evidence="5 6" id="KW-0472">Membrane</keyword>
<organism evidence="7 8">
    <name type="scientific">Eutypa lata (strain UCR-EL1)</name>
    <name type="common">Grapevine dieback disease fungus</name>
    <name type="synonym">Eutypa armeniacae</name>
    <dbReference type="NCBI Taxonomy" id="1287681"/>
    <lineage>
        <taxon>Eukaryota</taxon>
        <taxon>Fungi</taxon>
        <taxon>Dikarya</taxon>
        <taxon>Ascomycota</taxon>
        <taxon>Pezizomycotina</taxon>
        <taxon>Sordariomycetes</taxon>
        <taxon>Xylariomycetidae</taxon>
        <taxon>Xylariales</taxon>
        <taxon>Diatrypaceae</taxon>
        <taxon>Eutypa</taxon>
    </lineage>
</organism>
<evidence type="ECO:0000313" key="8">
    <source>
        <dbReference type="Proteomes" id="UP000012174"/>
    </source>
</evidence>
<dbReference type="InterPro" id="IPR011701">
    <property type="entry name" value="MFS"/>
</dbReference>
<evidence type="ECO:0000256" key="2">
    <source>
        <dbReference type="ARBA" id="ARBA00022448"/>
    </source>
</evidence>
<feature type="transmembrane region" description="Helical" evidence="6">
    <location>
        <begin position="307"/>
        <end position="329"/>
    </location>
</feature>
<dbReference type="Proteomes" id="UP000012174">
    <property type="component" value="Unassembled WGS sequence"/>
</dbReference>
<dbReference type="EMBL" id="KB705675">
    <property type="protein sequence ID" value="EMR71247.1"/>
    <property type="molecule type" value="Genomic_DNA"/>
</dbReference>
<feature type="transmembrane region" description="Helical" evidence="6">
    <location>
        <begin position="161"/>
        <end position="184"/>
    </location>
</feature>
<dbReference type="KEGG" id="ela:UCREL1_1726"/>
<name>M7T3U3_EUTLA</name>
<feature type="transmembrane region" description="Helical" evidence="6">
    <location>
        <begin position="279"/>
        <end position="300"/>
    </location>
</feature>
<gene>
    <name evidence="7" type="ORF">UCREL1_1726</name>
</gene>
<dbReference type="Gene3D" id="1.20.1250.20">
    <property type="entry name" value="MFS general substrate transporter like domains"/>
    <property type="match status" value="2"/>
</dbReference>
<dbReference type="SUPFAM" id="SSF103473">
    <property type="entry name" value="MFS general substrate transporter"/>
    <property type="match status" value="1"/>
</dbReference>
<dbReference type="OMA" id="CYGISYM"/>
<keyword evidence="2" id="KW-0813">Transport</keyword>
<protein>
    <submittedName>
        <fullName evidence="7">Putative pantothenate transporter protein</fullName>
    </submittedName>
</protein>
<dbReference type="OrthoDB" id="2985014at2759"/>
<comment type="subcellular location">
    <subcellularLocation>
        <location evidence="1">Membrane</location>
        <topology evidence="1">Multi-pass membrane protein</topology>
    </subcellularLocation>
</comment>
<dbReference type="HOGENOM" id="CLU_001265_0_0_1"/>
<keyword evidence="4 6" id="KW-1133">Transmembrane helix</keyword>
<accession>M7T3U3</accession>
<evidence type="ECO:0000256" key="3">
    <source>
        <dbReference type="ARBA" id="ARBA00022692"/>
    </source>
</evidence>
<feature type="transmembrane region" description="Helical" evidence="6">
    <location>
        <begin position="127"/>
        <end position="149"/>
    </location>
</feature>
<evidence type="ECO:0000256" key="6">
    <source>
        <dbReference type="SAM" id="Phobius"/>
    </source>
</evidence>
<feature type="transmembrane region" description="Helical" evidence="6">
    <location>
        <begin position="375"/>
        <end position="395"/>
    </location>
</feature>
<keyword evidence="3 6" id="KW-0812">Transmembrane</keyword>
<sequence length="448" mass="50401">MASSSASLPDIGASQGAADDAAKVRKEANATVARADKTNIHDDGDAKSRFLETFSAAEGAAIMRKVDRKFFVLIGLMYMIKQIDTNNAANVKVLQVGEPSNVITELNMTADQYNWVQSIYGNRQALYALRFLLGMFEAGMFPGVMLQLSSWYRTDEMARPVAWFFTIQNFSNVVGSLLCYGISYMNGVGGLSAWRWVYLIEGIVTIFFAGAVFYILPDYPKSPRSNRWLTPREQEFIEVRLPENAPLTSDPFFSKKEIIASLKSPITWSFMLSQMLVNFGNYALTWTIMTGMVICFVLFFTITSRIGIYIACILGTMFTSTYFIPFWAWRSATLSGSTGAAFTLGFQNAIGQVGTVTAPQLFQQKWAYDGYKQSFAIAAAGTVAAFFANLWTWWLTRNTEYDVMRVRRLVRKAKKEGKVYNGDDVKIFEEGRFFSRLRKRSDVEVTAI</sequence>
<evidence type="ECO:0000256" key="1">
    <source>
        <dbReference type="ARBA" id="ARBA00004141"/>
    </source>
</evidence>
<evidence type="ECO:0000256" key="4">
    <source>
        <dbReference type="ARBA" id="ARBA00022989"/>
    </source>
</evidence>
<evidence type="ECO:0000313" key="7">
    <source>
        <dbReference type="EMBL" id="EMR71247.1"/>
    </source>
</evidence>